<dbReference type="InterPro" id="IPR008949">
    <property type="entry name" value="Isoprenoid_synthase_dom_sf"/>
</dbReference>
<dbReference type="KEGG" id="mri:Mal4_20830"/>
<dbReference type="SFLD" id="SFLDS00005">
    <property type="entry name" value="Isoprenoid_Synthase_Type_I"/>
    <property type="match status" value="1"/>
</dbReference>
<dbReference type="OrthoDB" id="9787280at2"/>
<dbReference type="GO" id="GO:0051996">
    <property type="term" value="F:squalene synthase [NAD(P)H] activity"/>
    <property type="evidence" value="ECO:0007669"/>
    <property type="project" value="InterPro"/>
</dbReference>
<name>A0A517Z5L3_9PLAN</name>
<proteinExistence type="predicted"/>
<dbReference type="AlphaFoldDB" id="A0A517Z5L3"/>
<dbReference type="PROSITE" id="PS01044">
    <property type="entry name" value="SQUALEN_PHYTOEN_SYN_1"/>
    <property type="match status" value="1"/>
</dbReference>
<reference evidence="2 3" key="1">
    <citation type="submission" date="2019-02" db="EMBL/GenBank/DDBJ databases">
        <title>Deep-cultivation of Planctomycetes and their phenomic and genomic characterization uncovers novel biology.</title>
        <authorList>
            <person name="Wiegand S."/>
            <person name="Jogler M."/>
            <person name="Boedeker C."/>
            <person name="Pinto D."/>
            <person name="Vollmers J."/>
            <person name="Rivas-Marin E."/>
            <person name="Kohn T."/>
            <person name="Peeters S.H."/>
            <person name="Heuer A."/>
            <person name="Rast P."/>
            <person name="Oberbeckmann S."/>
            <person name="Bunk B."/>
            <person name="Jeske O."/>
            <person name="Meyerdierks A."/>
            <person name="Storesund J.E."/>
            <person name="Kallscheuer N."/>
            <person name="Luecker S."/>
            <person name="Lage O.M."/>
            <person name="Pohl T."/>
            <person name="Merkel B.J."/>
            <person name="Hornburger P."/>
            <person name="Mueller R.-W."/>
            <person name="Bruemmer F."/>
            <person name="Labrenz M."/>
            <person name="Spormann A.M."/>
            <person name="Op den Camp H."/>
            <person name="Overmann J."/>
            <person name="Amann R."/>
            <person name="Jetten M.S.M."/>
            <person name="Mascher T."/>
            <person name="Medema M.H."/>
            <person name="Devos D.P."/>
            <person name="Kaster A.-K."/>
            <person name="Ovreas L."/>
            <person name="Rohde M."/>
            <person name="Galperin M.Y."/>
            <person name="Jogler C."/>
        </authorList>
    </citation>
    <scope>NUCLEOTIDE SEQUENCE [LARGE SCALE GENOMIC DNA]</scope>
    <source>
        <strain evidence="2 3">Mal4</strain>
    </source>
</reference>
<dbReference type="GO" id="GO:0004311">
    <property type="term" value="F:geranylgeranyl diphosphate synthase activity"/>
    <property type="evidence" value="ECO:0007669"/>
    <property type="project" value="InterPro"/>
</dbReference>
<dbReference type="Gene3D" id="1.10.600.10">
    <property type="entry name" value="Farnesyl Diphosphate Synthase"/>
    <property type="match status" value="1"/>
</dbReference>
<dbReference type="Proteomes" id="UP000320496">
    <property type="component" value="Chromosome"/>
</dbReference>
<dbReference type="SUPFAM" id="SSF48576">
    <property type="entry name" value="Terpenoid synthases"/>
    <property type="match status" value="1"/>
</dbReference>
<dbReference type="GO" id="GO:0016117">
    <property type="term" value="P:carotenoid biosynthetic process"/>
    <property type="evidence" value="ECO:0007669"/>
    <property type="project" value="UniProtKB-ARBA"/>
</dbReference>
<dbReference type="PANTHER" id="PTHR31480">
    <property type="entry name" value="BIFUNCTIONAL LYCOPENE CYCLASE/PHYTOENE SYNTHASE"/>
    <property type="match status" value="1"/>
</dbReference>
<dbReference type="Pfam" id="PF00494">
    <property type="entry name" value="SQS_PSY"/>
    <property type="match status" value="1"/>
</dbReference>
<organism evidence="2 3">
    <name type="scientific">Maioricimonas rarisocia</name>
    <dbReference type="NCBI Taxonomy" id="2528026"/>
    <lineage>
        <taxon>Bacteria</taxon>
        <taxon>Pseudomonadati</taxon>
        <taxon>Planctomycetota</taxon>
        <taxon>Planctomycetia</taxon>
        <taxon>Planctomycetales</taxon>
        <taxon>Planctomycetaceae</taxon>
        <taxon>Maioricimonas</taxon>
    </lineage>
</organism>
<dbReference type="InterPro" id="IPR033904">
    <property type="entry name" value="Trans_IPPS_HH"/>
</dbReference>
<dbReference type="InterPro" id="IPR002060">
    <property type="entry name" value="Squ/phyt_synthse"/>
</dbReference>
<keyword evidence="3" id="KW-1185">Reference proteome</keyword>
<dbReference type="SFLD" id="SFLDG01212">
    <property type="entry name" value="Phytoene_synthase_like"/>
    <property type="match status" value="1"/>
</dbReference>
<dbReference type="CDD" id="cd00683">
    <property type="entry name" value="Trans_IPPS_HH"/>
    <property type="match status" value="1"/>
</dbReference>
<protein>
    <submittedName>
        <fullName evidence="2">All-trans-phytoene synthase</fullName>
    </submittedName>
</protein>
<evidence type="ECO:0000256" key="1">
    <source>
        <dbReference type="ARBA" id="ARBA00022679"/>
    </source>
</evidence>
<keyword evidence="1" id="KW-0808">Transferase</keyword>
<evidence type="ECO:0000313" key="3">
    <source>
        <dbReference type="Proteomes" id="UP000320496"/>
    </source>
</evidence>
<dbReference type="EMBL" id="CP036275">
    <property type="protein sequence ID" value="QDU37766.1"/>
    <property type="molecule type" value="Genomic_DNA"/>
</dbReference>
<gene>
    <name evidence="2" type="primary">crtB_1</name>
    <name evidence="2" type="ORF">Mal4_20830</name>
</gene>
<sequence length="293" mass="33930">MSQPLSDSYRYCTSLARRTGRNFYFTFLTLPRTLFRDMCVLYAFMRITDDLGDRFDVPVEDRRNHLARWRGQLHRALAGEVAEGQVFPALADVVARHRIPSEYLDEVINGVQTDLTPRTFRTFEDLSGYCYQVAGAVGLCCIHIWGFHDDRARQAAIDCGTAFQLTNILRDLAEDVNVGRVYLPEEDLRRFDYGPDELKAGLRDERFREMMRFQVDRAHGYYDRAVGLYDCLSQPGRRVYSAMYHLYGGLLQEISRRNYDVYSGRVRLSTTRKWCIAAGSLLGRRFEGLPRPT</sequence>
<evidence type="ECO:0000313" key="2">
    <source>
        <dbReference type="EMBL" id="QDU37766.1"/>
    </source>
</evidence>
<dbReference type="InterPro" id="IPR044843">
    <property type="entry name" value="Trans_IPPS_bact-type"/>
</dbReference>
<accession>A0A517Z5L3</accession>
<dbReference type="SFLD" id="SFLDG01018">
    <property type="entry name" value="Squalene/Phytoene_Synthase_Lik"/>
    <property type="match status" value="1"/>
</dbReference>
<dbReference type="RefSeq" id="WP_145368955.1">
    <property type="nucleotide sequence ID" value="NZ_CP036275.1"/>
</dbReference>
<dbReference type="InterPro" id="IPR019845">
    <property type="entry name" value="Squalene/phytoene_synthase_CS"/>
</dbReference>